<keyword evidence="10" id="KW-1133">Transmembrane helix</keyword>
<evidence type="ECO:0000256" key="18">
    <source>
        <dbReference type="ARBA" id="ARBA00048666"/>
    </source>
</evidence>
<comment type="catalytic activity">
    <reaction evidence="18">
        <text>tetracosanoate + ATP + CoA = tetracosanoyl-CoA + AMP + diphosphate</text>
        <dbReference type="Rhea" id="RHEA:33639"/>
        <dbReference type="ChEBI" id="CHEBI:30616"/>
        <dbReference type="ChEBI" id="CHEBI:31014"/>
        <dbReference type="ChEBI" id="CHEBI:33019"/>
        <dbReference type="ChEBI" id="CHEBI:57287"/>
        <dbReference type="ChEBI" id="CHEBI:65052"/>
        <dbReference type="ChEBI" id="CHEBI:456215"/>
    </reaction>
    <physiologicalReaction direction="left-to-right" evidence="18">
        <dbReference type="Rhea" id="RHEA:33640"/>
    </physiologicalReaction>
</comment>
<keyword evidence="8" id="KW-0276">Fatty acid metabolism</keyword>
<dbReference type="GO" id="GO:0005524">
    <property type="term" value="F:ATP binding"/>
    <property type="evidence" value="ECO:0007669"/>
    <property type="project" value="UniProtKB-KW"/>
</dbReference>
<dbReference type="InterPro" id="IPR045851">
    <property type="entry name" value="AMP-bd_C_sf"/>
</dbReference>
<evidence type="ECO:0000256" key="15">
    <source>
        <dbReference type="ARBA" id="ARBA00036527"/>
    </source>
</evidence>
<dbReference type="InterPro" id="IPR042099">
    <property type="entry name" value="ANL_N_sf"/>
</dbReference>
<dbReference type="SUPFAM" id="SSF56801">
    <property type="entry name" value="Acetyl-CoA synthetase-like"/>
    <property type="match status" value="1"/>
</dbReference>
<dbReference type="FunFam" id="3.30.300.30:FF:000002">
    <property type="entry name" value="Long-chain fatty acid transport protein 1"/>
    <property type="match status" value="1"/>
</dbReference>
<evidence type="ECO:0000256" key="19">
    <source>
        <dbReference type="ARBA" id="ARBA00060276"/>
    </source>
</evidence>
<evidence type="ECO:0000256" key="21">
    <source>
        <dbReference type="ARBA" id="ARBA00078285"/>
    </source>
</evidence>
<evidence type="ECO:0000256" key="5">
    <source>
        <dbReference type="ARBA" id="ARBA00022598"/>
    </source>
</evidence>
<evidence type="ECO:0000256" key="3">
    <source>
        <dbReference type="ARBA" id="ARBA00022448"/>
    </source>
</evidence>
<dbReference type="GO" id="GO:0005778">
    <property type="term" value="C:peroxisomal membrane"/>
    <property type="evidence" value="ECO:0007669"/>
    <property type="project" value="UniProtKB-SubCell"/>
</dbReference>
<dbReference type="AlphaFoldDB" id="A0A7M7N7A6"/>
<dbReference type="InterPro" id="IPR025110">
    <property type="entry name" value="AMP-bd_C"/>
</dbReference>
<dbReference type="GO" id="GO:0005789">
    <property type="term" value="C:endoplasmic reticulum membrane"/>
    <property type="evidence" value="ECO:0000318"/>
    <property type="project" value="GO_Central"/>
</dbReference>
<evidence type="ECO:0000256" key="8">
    <source>
        <dbReference type="ARBA" id="ARBA00022832"/>
    </source>
</evidence>
<dbReference type="Pfam" id="PF00501">
    <property type="entry name" value="AMP-binding"/>
    <property type="match status" value="1"/>
</dbReference>
<dbReference type="PANTHER" id="PTHR43107">
    <property type="entry name" value="LONG-CHAIN FATTY ACID TRANSPORT PROTEIN"/>
    <property type="match status" value="1"/>
</dbReference>
<dbReference type="OrthoDB" id="288590at2759"/>
<dbReference type="EC" id="6.2.1.3" evidence="14"/>
<comment type="subcellular location">
    <subcellularLocation>
        <location evidence="1">Cell membrane</location>
        <topology evidence="1">Multi-pass membrane protein</topology>
    </subcellularLocation>
    <subcellularLocation>
        <location evidence="17">Peroxisome membrane</location>
    </subcellularLocation>
</comment>
<keyword evidence="5" id="KW-0436">Ligase</keyword>
<name>A0A7M7N7A6_STRPU</name>
<dbReference type="InterPro" id="IPR000873">
    <property type="entry name" value="AMP-dep_synth/lig_dom"/>
</dbReference>
<dbReference type="EnsemblMetazoa" id="XM_030976357">
    <property type="protein sequence ID" value="XP_030832217"/>
    <property type="gene ID" value="LOC590108"/>
</dbReference>
<sequence>MSSSWNISQKAALLAGASIPPGYALLRWKYPKLWTDINFYLKAKAYFKTMEHMQISKLFILDIFEEHARVKPNHPCILYENERYTYGEVAGNVNRTARWVIGSDPSLKKGDVVCVLLHNGPAIVWTWLGLQKKGIIASMINYNLKGSALLHCIKASQPKHIIFGSEFIDAILEIQASLRDLKIGLWMINDARIPGLLPPDDAVTMEISTMSGEHFPSAPTTGLGDTGSYIFTSGTTGMPKPAIIPHSKPLGGALFYHQNTGLSADDVYYIPLPIYHSAALLMSVSGSLYFGATMAIAKKFSASHFWDDVRRFRATIFQYIGEICRYLLAQPKKENDGDYPRPLRAIGNGLRLDIWEEFKTRFNIDPIYEFYGATEGNFAFINTDNHLGSVGRYSWLFKRNLANVEIVDYDYETGEPKRGRDGLCIQIPRGSTGLMLLQITERAAFVGYRGPEEMTQKKIVRDVKTKGDAYFNTGDLMKIDVDEYVYFIDRLGDTFRWKGENVSTMEVSHALGLFPAILEANVYGIHVPGHDGKAGMASIVLHKGAILDFSALYQHVISSLPDYARPKFLRLLDEMDLTGTFKHKKTELVKRGFAPDGYGEVYIVEPSRKTYEPINHDHIKMLTAGHSKL</sequence>
<evidence type="ECO:0000256" key="14">
    <source>
        <dbReference type="ARBA" id="ARBA00026121"/>
    </source>
</evidence>
<keyword evidence="8" id="KW-0443">Lipid metabolism</keyword>
<evidence type="ECO:0000256" key="13">
    <source>
        <dbReference type="ARBA" id="ARBA00023140"/>
    </source>
</evidence>
<keyword evidence="13" id="KW-0576">Peroxisome</keyword>
<dbReference type="GO" id="GO:0004467">
    <property type="term" value="F:long-chain fatty acid-CoA ligase activity"/>
    <property type="evidence" value="ECO:0000318"/>
    <property type="project" value="GO_Central"/>
</dbReference>
<evidence type="ECO:0000256" key="11">
    <source>
        <dbReference type="ARBA" id="ARBA00023055"/>
    </source>
</evidence>
<dbReference type="Pfam" id="PF13193">
    <property type="entry name" value="AMP-binding_C"/>
    <property type="match status" value="1"/>
</dbReference>
<feature type="domain" description="AMP-dependent synthetase/ligase" evidence="22">
    <location>
        <begin position="64"/>
        <end position="416"/>
    </location>
</feature>
<dbReference type="Gene3D" id="3.30.300.30">
    <property type="match status" value="1"/>
</dbReference>
<accession>A0A7M7N7A6</accession>
<dbReference type="PROSITE" id="PS00455">
    <property type="entry name" value="AMP_BINDING"/>
    <property type="match status" value="1"/>
</dbReference>
<evidence type="ECO:0000256" key="10">
    <source>
        <dbReference type="ARBA" id="ARBA00022989"/>
    </source>
</evidence>
<dbReference type="GO" id="GO:0005324">
    <property type="term" value="F:long-chain fatty acid transmembrane transporter activity"/>
    <property type="evidence" value="ECO:0000318"/>
    <property type="project" value="GO_Central"/>
</dbReference>
<keyword evidence="12" id="KW-0472">Membrane</keyword>
<evidence type="ECO:0000313" key="25">
    <source>
        <dbReference type="Proteomes" id="UP000007110"/>
    </source>
</evidence>
<dbReference type="GO" id="GO:0005886">
    <property type="term" value="C:plasma membrane"/>
    <property type="evidence" value="ECO:0000318"/>
    <property type="project" value="GO_Central"/>
</dbReference>
<dbReference type="InParanoid" id="A0A7M7N7A6"/>
<dbReference type="GO" id="GO:0001676">
    <property type="term" value="P:long-chain fatty acid metabolic process"/>
    <property type="evidence" value="ECO:0000318"/>
    <property type="project" value="GO_Central"/>
</dbReference>
<evidence type="ECO:0000259" key="22">
    <source>
        <dbReference type="Pfam" id="PF00501"/>
    </source>
</evidence>
<keyword evidence="3" id="KW-0813">Transport</keyword>
<keyword evidence="6" id="KW-0812">Transmembrane</keyword>
<comment type="catalytic activity">
    <reaction evidence="15">
        <text>a very long-chain fatty acid + ATP + CoA = a very long-chain fatty acyl-CoA + AMP + diphosphate</text>
        <dbReference type="Rhea" id="RHEA:54536"/>
        <dbReference type="ChEBI" id="CHEBI:30616"/>
        <dbReference type="ChEBI" id="CHEBI:33019"/>
        <dbReference type="ChEBI" id="CHEBI:57287"/>
        <dbReference type="ChEBI" id="CHEBI:58950"/>
        <dbReference type="ChEBI" id="CHEBI:138261"/>
        <dbReference type="ChEBI" id="CHEBI:456215"/>
    </reaction>
    <physiologicalReaction direction="left-to-right" evidence="15">
        <dbReference type="Rhea" id="RHEA:54537"/>
    </physiologicalReaction>
</comment>
<proteinExistence type="inferred from homology"/>
<evidence type="ECO:0000256" key="7">
    <source>
        <dbReference type="ARBA" id="ARBA00022741"/>
    </source>
</evidence>
<evidence type="ECO:0000256" key="16">
    <source>
        <dbReference type="ARBA" id="ARBA00041297"/>
    </source>
</evidence>
<dbReference type="GO" id="GO:0044539">
    <property type="term" value="P:long-chain fatty acid import into cell"/>
    <property type="evidence" value="ECO:0000318"/>
    <property type="project" value="GO_Central"/>
</dbReference>
<dbReference type="PANTHER" id="PTHR43107:SF22">
    <property type="entry name" value="VERY LONG-CHAIN ACYL-COA SYNTHETASE"/>
    <property type="match status" value="1"/>
</dbReference>
<evidence type="ECO:0000256" key="4">
    <source>
        <dbReference type="ARBA" id="ARBA00022475"/>
    </source>
</evidence>
<comment type="similarity">
    <text evidence="2">Belongs to the ATP-dependent AMP-binding enzyme family.</text>
</comment>
<keyword evidence="11" id="KW-0445">Lipid transport</keyword>
<dbReference type="OMA" id="IIHELYA"/>
<reference evidence="24" key="2">
    <citation type="submission" date="2021-01" db="UniProtKB">
        <authorList>
            <consortium name="EnsemblMetazoa"/>
        </authorList>
    </citation>
    <scope>IDENTIFICATION</scope>
</reference>
<keyword evidence="4" id="KW-1003">Cell membrane</keyword>
<dbReference type="GeneID" id="590108"/>
<dbReference type="Proteomes" id="UP000007110">
    <property type="component" value="Unassembled WGS sequence"/>
</dbReference>
<reference evidence="25" key="1">
    <citation type="submission" date="2015-02" db="EMBL/GenBank/DDBJ databases">
        <title>Genome sequencing for Strongylocentrotus purpuratus.</title>
        <authorList>
            <person name="Murali S."/>
            <person name="Liu Y."/>
            <person name="Vee V."/>
            <person name="English A."/>
            <person name="Wang M."/>
            <person name="Skinner E."/>
            <person name="Han Y."/>
            <person name="Muzny D.M."/>
            <person name="Worley K.C."/>
            <person name="Gibbs R.A."/>
        </authorList>
    </citation>
    <scope>NUCLEOTIDE SEQUENCE</scope>
</reference>
<protein>
    <recommendedName>
        <fullName evidence="20">Very long-chain fatty acid transport protein</fullName>
        <ecNumber evidence="14">6.2.1.3</ecNumber>
    </recommendedName>
    <alternativeName>
        <fullName evidence="16">Long-chain-fatty-acid--CoA ligase</fullName>
    </alternativeName>
    <alternativeName>
        <fullName evidence="21">Very-long-chain acyl-CoA synthetase</fullName>
    </alternativeName>
</protein>
<dbReference type="RefSeq" id="XP_030832217.1">
    <property type="nucleotide sequence ID" value="XM_030976357.1"/>
</dbReference>
<dbReference type="FunFam" id="3.40.50.12780:FF:000019">
    <property type="entry name" value="Long-chain fatty acid transporter"/>
    <property type="match status" value="1"/>
</dbReference>
<evidence type="ECO:0000256" key="20">
    <source>
        <dbReference type="ARBA" id="ARBA00068795"/>
    </source>
</evidence>
<dbReference type="InterPro" id="IPR020845">
    <property type="entry name" value="AMP-binding_CS"/>
</dbReference>
<dbReference type="NCBIfam" id="NF006134">
    <property type="entry name" value="PRK08279.1"/>
    <property type="match status" value="1"/>
</dbReference>
<evidence type="ECO:0000259" key="23">
    <source>
        <dbReference type="Pfam" id="PF13193"/>
    </source>
</evidence>
<keyword evidence="9" id="KW-0067">ATP-binding</keyword>
<evidence type="ECO:0000256" key="9">
    <source>
        <dbReference type="ARBA" id="ARBA00022840"/>
    </source>
</evidence>
<evidence type="ECO:0000256" key="17">
    <source>
        <dbReference type="ARBA" id="ARBA00046271"/>
    </source>
</evidence>
<comment type="function">
    <text evidence="19">Acyl-CoA synthetase required for both the import of long chain fatty acids (LCFAs) (C14-C18) and the activation very long chain fatty acids (VLCFAs) (C20-C26) by esterification of the fatty acids into metabolically active CoA-thioesters for subsequent degradation or incorporation into phospholipids. The transport and fatty acyl-CoA synthetase activities are genetically separable and are thus independent activities. Esterifies VLCFAs in the peroxisome matrix. The VLCFAs are actively transported into peroxisomes by a PXA1-PXA2 heterodimeric transporter in the peroxisomal membrane.</text>
</comment>
<keyword evidence="25" id="KW-1185">Reference proteome</keyword>
<evidence type="ECO:0000256" key="2">
    <source>
        <dbReference type="ARBA" id="ARBA00006432"/>
    </source>
</evidence>
<evidence type="ECO:0000256" key="12">
    <source>
        <dbReference type="ARBA" id="ARBA00023136"/>
    </source>
</evidence>
<dbReference type="KEGG" id="spu:590108"/>
<keyword evidence="7" id="KW-0547">Nucleotide-binding</keyword>
<dbReference type="Gene3D" id="3.40.50.12780">
    <property type="entry name" value="N-terminal domain of ligase-like"/>
    <property type="match status" value="1"/>
</dbReference>
<evidence type="ECO:0000256" key="1">
    <source>
        <dbReference type="ARBA" id="ARBA00004651"/>
    </source>
</evidence>
<evidence type="ECO:0000256" key="6">
    <source>
        <dbReference type="ARBA" id="ARBA00022692"/>
    </source>
</evidence>
<evidence type="ECO:0000313" key="24">
    <source>
        <dbReference type="EnsemblMetazoa" id="XP_030832217"/>
    </source>
</evidence>
<organism evidence="24 25">
    <name type="scientific">Strongylocentrotus purpuratus</name>
    <name type="common">Purple sea urchin</name>
    <dbReference type="NCBI Taxonomy" id="7668"/>
    <lineage>
        <taxon>Eukaryota</taxon>
        <taxon>Metazoa</taxon>
        <taxon>Echinodermata</taxon>
        <taxon>Eleutherozoa</taxon>
        <taxon>Echinozoa</taxon>
        <taxon>Echinoidea</taxon>
        <taxon>Euechinoidea</taxon>
        <taxon>Echinacea</taxon>
        <taxon>Camarodonta</taxon>
        <taxon>Echinidea</taxon>
        <taxon>Strongylocentrotidae</taxon>
        <taxon>Strongylocentrotus</taxon>
    </lineage>
</organism>
<feature type="domain" description="AMP-binding enzyme C-terminal" evidence="23">
    <location>
        <begin position="507"/>
        <end position="582"/>
    </location>
</feature>